<dbReference type="PROSITE" id="PS51112">
    <property type="entry name" value="AMMECR1"/>
    <property type="match status" value="1"/>
</dbReference>
<dbReference type="OrthoDB" id="24630at2759"/>
<feature type="compositionally biased region" description="Low complexity" evidence="1">
    <location>
        <begin position="153"/>
        <end position="164"/>
    </location>
</feature>
<evidence type="ECO:0000313" key="5">
    <source>
        <dbReference type="Proteomes" id="UP000070412"/>
    </source>
</evidence>
<dbReference type="AlphaFoldDB" id="A0A834VFW1"/>
<feature type="domain" description="AMMECR1" evidence="2">
    <location>
        <begin position="262"/>
        <end position="456"/>
    </location>
</feature>
<gene>
    <name evidence="3" type="primary">SSS_848g</name>
    <name evidence="3" type="ORF">SSS_848</name>
</gene>
<dbReference type="InterPro" id="IPR002733">
    <property type="entry name" value="AMMECR1_domain"/>
</dbReference>
<feature type="compositionally biased region" description="Basic and acidic residues" evidence="1">
    <location>
        <begin position="8"/>
        <end position="19"/>
    </location>
</feature>
<feature type="compositionally biased region" description="Polar residues" evidence="1">
    <location>
        <begin position="180"/>
        <end position="200"/>
    </location>
</feature>
<feature type="region of interest" description="Disordered" evidence="1">
    <location>
        <begin position="94"/>
        <end position="200"/>
    </location>
</feature>
<feature type="region of interest" description="Disordered" evidence="1">
    <location>
        <begin position="1"/>
        <end position="30"/>
    </location>
</feature>
<dbReference type="EMBL" id="WVUK01000041">
    <property type="protein sequence ID" value="KAF7496077.1"/>
    <property type="molecule type" value="Genomic_DNA"/>
</dbReference>
<dbReference type="Proteomes" id="UP000070412">
    <property type="component" value="Unassembled WGS sequence"/>
</dbReference>
<reference evidence="5" key="1">
    <citation type="journal article" date="2020" name="PLoS Negl. Trop. Dis.">
        <title>High-quality nuclear genome for Sarcoptes scabiei-A critical resource for a neglected parasite.</title>
        <authorList>
            <person name="Korhonen P.K."/>
            <person name="Gasser R.B."/>
            <person name="Ma G."/>
            <person name="Wang T."/>
            <person name="Stroehlein A.J."/>
            <person name="Young N.D."/>
            <person name="Ang C.S."/>
            <person name="Fernando D.D."/>
            <person name="Lu H.C."/>
            <person name="Taylor S."/>
            <person name="Reynolds S.L."/>
            <person name="Mofiz E."/>
            <person name="Najaraj S.H."/>
            <person name="Gowda H."/>
            <person name="Madugundu A."/>
            <person name="Renuse S."/>
            <person name="Holt D."/>
            <person name="Pandey A."/>
            <person name="Papenfuss A.T."/>
            <person name="Fischer K."/>
        </authorList>
    </citation>
    <scope>NUCLEOTIDE SEQUENCE [LARGE SCALE GENOMIC DNA]</scope>
</reference>
<dbReference type="Gene3D" id="3.30.700.20">
    <property type="entry name" value="Hypothetical protein ph0010, domain 1"/>
    <property type="match status" value="1"/>
</dbReference>
<sequence length="464" mass="55045">MNRSRTKRRDEGDPNYDRSKRFHGNQNYRDRMFYSHKNLPPRIDSIEMNDNDCDRLPRNSYGSRSRNRFQFSKNSFVVEEIDYGHREEFPKFQKNSRTRYRHHDRFDQRSTTEFEYQNNRTEKPQSSRGHPQQSKQFNCSNRISSLNDNYGESPSSISKSSNYSRPFSRRDQLFDDDQSSKSNQQHQLNDFGPESNSRIGCQNKSRQKMMMFNRDPIGHRKNFLRSKKSRSPYRFRRDFRRRLTPTKTNDEICSAITSLDTDESPFSVATKEMCYFCFEILDSYLNHKSFPCNPNFTNESFPLFVTWKIDPEQQLRGCIGTFNALPLHSALKNYALSSALKDDRFQPISREELIRLHVCVSLLLQFEVGANYKDWIIGVHGVRIEFFTENRNKRVATYLPEVAVEQGWNHAETIDSLLRKGGYRGHITEEVRLNIRLIRYRSEKISVSYDDYIRAKTSNRTRTK</sequence>
<reference evidence="3" key="2">
    <citation type="submission" date="2020-01" db="EMBL/GenBank/DDBJ databases">
        <authorList>
            <person name="Korhonen P.K.K."/>
            <person name="Guangxu M.G."/>
            <person name="Wang T.W."/>
            <person name="Stroehlein A.J.S."/>
            <person name="Young N.D."/>
            <person name="Ang C.-S.A."/>
            <person name="Fernando D.W.F."/>
            <person name="Lu H.L."/>
            <person name="Taylor S.T."/>
            <person name="Ehtesham M.E.M."/>
            <person name="Najaraj S.H.N."/>
            <person name="Harsha G.H.G."/>
            <person name="Madugundu A.M."/>
            <person name="Renuse S.R."/>
            <person name="Holt D.H."/>
            <person name="Pandey A.P."/>
            <person name="Papenfuss A.P."/>
            <person name="Gasser R.B.G."/>
            <person name="Fischer K.F."/>
        </authorList>
    </citation>
    <scope>NUCLEOTIDE SEQUENCE</scope>
    <source>
        <strain evidence="3">SSS_KF_BRIS2020</strain>
    </source>
</reference>
<dbReference type="PANTHER" id="PTHR13016">
    <property type="entry name" value="AMMECR1 HOMOLOG"/>
    <property type="match status" value="1"/>
</dbReference>
<reference evidence="4" key="3">
    <citation type="submission" date="2022-06" db="UniProtKB">
        <authorList>
            <consortium name="EnsemblMetazoa"/>
        </authorList>
    </citation>
    <scope>IDENTIFICATION</scope>
</reference>
<evidence type="ECO:0000256" key="1">
    <source>
        <dbReference type="SAM" id="MobiDB-lite"/>
    </source>
</evidence>
<evidence type="ECO:0000313" key="4">
    <source>
        <dbReference type="EnsemblMetazoa" id="KAF7496077.1"/>
    </source>
</evidence>
<dbReference type="InterPro" id="IPR027485">
    <property type="entry name" value="AMMECR1_N"/>
</dbReference>
<organism evidence="3">
    <name type="scientific">Sarcoptes scabiei</name>
    <name type="common">Itch mite</name>
    <name type="synonym">Acarus scabiei</name>
    <dbReference type="NCBI Taxonomy" id="52283"/>
    <lineage>
        <taxon>Eukaryota</taxon>
        <taxon>Metazoa</taxon>
        <taxon>Ecdysozoa</taxon>
        <taxon>Arthropoda</taxon>
        <taxon>Chelicerata</taxon>
        <taxon>Arachnida</taxon>
        <taxon>Acari</taxon>
        <taxon>Acariformes</taxon>
        <taxon>Sarcoptiformes</taxon>
        <taxon>Astigmata</taxon>
        <taxon>Psoroptidia</taxon>
        <taxon>Sarcoptoidea</taxon>
        <taxon>Sarcoptidae</taxon>
        <taxon>Sarcoptinae</taxon>
        <taxon>Sarcoptes</taxon>
    </lineage>
</organism>
<keyword evidence="5" id="KW-1185">Reference proteome</keyword>
<dbReference type="EnsemblMetazoa" id="SSS_848s_mrna">
    <property type="protein sequence ID" value="KAF7496077.1"/>
    <property type="gene ID" value="SSS_848"/>
</dbReference>
<accession>A0A834VFW1</accession>
<evidence type="ECO:0000259" key="2">
    <source>
        <dbReference type="PROSITE" id="PS51112"/>
    </source>
</evidence>
<dbReference type="NCBIfam" id="TIGR00296">
    <property type="entry name" value="TIGR00296 family protein"/>
    <property type="match status" value="1"/>
</dbReference>
<name>A0A834VFW1_SARSC</name>
<protein>
    <recommendedName>
        <fullName evidence="2">AMMECR1 domain-containing protein</fullName>
    </recommendedName>
</protein>
<dbReference type="Pfam" id="PF01871">
    <property type="entry name" value="AMMECR1"/>
    <property type="match status" value="1"/>
</dbReference>
<dbReference type="PANTHER" id="PTHR13016:SF0">
    <property type="entry name" value="AMME SYNDROME CANDIDATE GENE 1 PROTEIN"/>
    <property type="match status" value="1"/>
</dbReference>
<dbReference type="InterPro" id="IPR036071">
    <property type="entry name" value="AMMECR1_dom_sf"/>
</dbReference>
<proteinExistence type="predicted"/>
<dbReference type="InterPro" id="IPR023473">
    <property type="entry name" value="AMMECR1"/>
</dbReference>
<feature type="compositionally biased region" description="Basic residues" evidence="1">
    <location>
        <begin position="94"/>
        <end position="103"/>
    </location>
</feature>
<dbReference type="SUPFAM" id="SSF143447">
    <property type="entry name" value="AMMECR1-like"/>
    <property type="match status" value="1"/>
</dbReference>
<feature type="compositionally biased region" description="Polar residues" evidence="1">
    <location>
        <begin position="126"/>
        <end position="152"/>
    </location>
</feature>
<evidence type="ECO:0000313" key="3">
    <source>
        <dbReference type="EMBL" id="KAF7496077.1"/>
    </source>
</evidence>